<dbReference type="PRINTS" id="PR00032">
    <property type="entry name" value="HTHARAC"/>
</dbReference>
<dbReference type="PANTHER" id="PTHR43280:SF28">
    <property type="entry name" value="HTH-TYPE TRANSCRIPTIONAL ACTIVATOR RHAS"/>
    <property type="match status" value="1"/>
</dbReference>
<dbReference type="GO" id="GO:0043565">
    <property type="term" value="F:sequence-specific DNA binding"/>
    <property type="evidence" value="ECO:0007669"/>
    <property type="project" value="InterPro"/>
</dbReference>
<dbReference type="Proteomes" id="UP000535491">
    <property type="component" value="Unassembled WGS sequence"/>
</dbReference>
<dbReference type="Gene3D" id="1.10.10.60">
    <property type="entry name" value="Homeodomain-like"/>
    <property type="match status" value="2"/>
</dbReference>
<dbReference type="AlphaFoldDB" id="A0A7W1WPC4"/>
<feature type="domain" description="HTH araC/xylS-type" evidence="5">
    <location>
        <begin position="65"/>
        <end position="163"/>
    </location>
</feature>
<comment type="caution">
    <text evidence="6">The sequence shown here is derived from an EMBL/GenBank/DDBJ whole genome shotgun (WGS) entry which is preliminary data.</text>
</comment>
<name>A0A7W1WPC4_9BACL</name>
<proteinExistence type="predicted"/>
<protein>
    <submittedName>
        <fullName evidence="6">Helix-turn-helix transcriptional regulator</fullName>
    </submittedName>
</protein>
<keyword evidence="2" id="KW-0238">DNA-binding</keyword>
<dbReference type="InterPro" id="IPR009057">
    <property type="entry name" value="Homeodomain-like_sf"/>
</dbReference>
<feature type="compositionally biased region" description="Basic and acidic residues" evidence="4">
    <location>
        <begin position="167"/>
        <end position="180"/>
    </location>
</feature>
<evidence type="ECO:0000256" key="3">
    <source>
        <dbReference type="ARBA" id="ARBA00023163"/>
    </source>
</evidence>
<keyword evidence="1" id="KW-0805">Transcription regulation</keyword>
<dbReference type="Pfam" id="PF12833">
    <property type="entry name" value="HTH_18"/>
    <property type="match status" value="1"/>
</dbReference>
<dbReference type="InterPro" id="IPR018062">
    <property type="entry name" value="HTH_AraC-typ_CS"/>
</dbReference>
<feature type="region of interest" description="Disordered" evidence="4">
    <location>
        <begin position="160"/>
        <end position="180"/>
    </location>
</feature>
<dbReference type="GO" id="GO:0003700">
    <property type="term" value="F:DNA-binding transcription factor activity"/>
    <property type="evidence" value="ECO:0007669"/>
    <property type="project" value="InterPro"/>
</dbReference>
<dbReference type="InterPro" id="IPR020449">
    <property type="entry name" value="Tscrpt_reg_AraC-type_HTH"/>
</dbReference>
<evidence type="ECO:0000259" key="5">
    <source>
        <dbReference type="PROSITE" id="PS01124"/>
    </source>
</evidence>
<dbReference type="PROSITE" id="PS00041">
    <property type="entry name" value="HTH_ARAC_FAMILY_1"/>
    <property type="match status" value="1"/>
</dbReference>
<dbReference type="InterPro" id="IPR018060">
    <property type="entry name" value="HTH_AraC"/>
</dbReference>
<dbReference type="EMBL" id="JACEIQ010000002">
    <property type="protein sequence ID" value="MBA4493570.1"/>
    <property type="molecule type" value="Genomic_DNA"/>
</dbReference>
<evidence type="ECO:0000256" key="2">
    <source>
        <dbReference type="ARBA" id="ARBA00023125"/>
    </source>
</evidence>
<evidence type="ECO:0000256" key="1">
    <source>
        <dbReference type="ARBA" id="ARBA00023015"/>
    </source>
</evidence>
<reference evidence="6 7" key="1">
    <citation type="submission" date="2020-07" db="EMBL/GenBank/DDBJ databases">
        <authorList>
            <person name="Feng H."/>
        </authorList>
    </citation>
    <scope>NUCLEOTIDE SEQUENCE [LARGE SCALE GENOMIC DNA]</scope>
    <source>
        <strain evidence="7">s-10</strain>
    </source>
</reference>
<sequence length="180" mass="20906">MEVNTANFCRKLRKQSEQPLKFVVTLQNTAYSGEGIAMQSVFKREEQTEKFEGRGRRPLELSPVEHIKRYVQEHVAETISLSEAATKVYLNPNYFSQLFKQQTGQSFVRYVTEIKMDKAKELLIHTSLRVSEVAERVGYMDVAYFSNTFKKMVGEAPSEYRRKHAGHSGERCHFREKTSK</sequence>
<evidence type="ECO:0000313" key="7">
    <source>
        <dbReference type="Proteomes" id="UP000535491"/>
    </source>
</evidence>
<dbReference type="SMART" id="SM00342">
    <property type="entry name" value="HTH_ARAC"/>
    <property type="match status" value="1"/>
</dbReference>
<accession>A0A7W1WPC4</accession>
<evidence type="ECO:0000313" key="6">
    <source>
        <dbReference type="EMBL" id="MBA4493570.1"/>
    </source>
</evidence>
<keyword evidence="3" id="KW-0804">Transcription</keyword>
<organism evidence="6 7">
    <name type="scientific">Paenactinomyces guangxiensis</name>
    <dbReference type="NCBI Taxonomy" id="1490290"/>
    <lineage>
        <taxon>Bacteria</taxon>
        <taxon>Bacillati</taxon>
        <taxon>Bacillota</taxon>
        <taxon>Bacilli</taxon>
        <taxon>Bacillales</taxon>
        <taxon>Thermoactinomycetaceae</taxon>
        <taxon>Paenactinomyces</taxon>
    </lineage>
</organism>
<evidence type="ECO:0000256" key="4">
    <source>
        <dbReference type="SAM" id="MobiDB-lite"/>
    </source>
</evidence>
<keyword evidence="7" id="KW-1185">Reference proteome</keyword>
<dbReference type="PROSITE" id="PS01124">
    <property type="entry name" value="HTH_ARAC_FAMILY_2"/>
    <property type="match status" value="1"/>
</dbReference>
<gene>
    <name evidence="6" type="ORF">H1191_04550</name>
</gene>
<dbReference type="PANTHER" id="PTHR43280">
    <property type="entry name" value="ARAC-FAMILY TRANSCRIPTIONAL REGULATOR"/>
    <property type="match status" value="1"/>
</dbReference>
<dbReference type="SUPFAM" id="SSF46689">
    <property type="entry name" value="Homeodomain-like"/>
    <property type="match status" value="2"/>
</dbReference>